<feature type="domain" description="Tf2-1-like SH3-like" evidence="1">
    <location>
        <begin position="35"/>
        <end position="65"/>
    </location>
</feature>
<dbReference type="InterPro" id="IPR056924">
    <property type="entry name" value="SH3_Tf2-1"/>
</dbReference>
<evidence type="ECO:0000313" key="3">
    <source>
        <dbReference type="Proteomes" id="UP001234989"/>
    </source>
</evidence>
<dbReference type="EMBL" id="CP133620">
    <property type="protein sequence ID" value="WMV45822.1"/>
    <property type="molecule type" value="Genomic_DNA"/>
</dbReference>
<dbReference type="Pfam" id="PF24626">
    <property type="entry name" value="SH3_Tf2-1"/>
    <property type="match status" value="1"/>
</dbReference>
<accession>A0AAF0UH00</accession>
<sequence length="134" mass="15421">MILDIPSIQAPTDGQSESTIQVLEDMLRACVMDCRVGEVAYELALPPAFLAIHKIFHVSMLCRYVHDESHVLQYDAVGLNDRLTYIEEPVASLDRVVRPLRSRAIPMVKVCWWYCPVDEATWETEREVQEQFPD</sequence>
<name>A0AAF0UH00_SOLVR</name>
<evidence type="ECO:0000259" key="1">
    <source>
        <dbReference type="Pfam" id="PF24626"/>
    </source>
</evidence>
<organism evidence="2 3">
    <name type="scientific">Solanum verrucosum</name>
    <dbReference type="NCBI Taxonomy" id="315347"/>
    <lineage>
        <taxon>Eukaryota</taxon>
        <taxon>Viridiplantae</taxon>
        <taxon>Streptophyta</taxon>
        <taxon>Embryophyta</taxon>
        <taxon>Tracheophyta</taxon>
        <taxon>Spermatophyta</taxon>
        <taxon>Magnoliopsida</taxon>
        <taxon>eudicotyledons</taxon>
        <taxon>Gunneridae</taxon>
        <taxon>Pentapetalae</taxon>
        <taxon>asterids</taxon>
        <taxon>lamiids</taxon>
        <taxon>Solanales</taxon>
        <taxon>Solanaceae</taxon>
        <taxon>Solanoideae</taxon>
        <taxon>Solaneae</taxon>
        <taxon>Solanum</taxon>
    </lineage>
</organism>
<keyword evidence="3" id="KW-1185">Reference proteome</keyword>
<proteinExistence type="predicted"/>
<evidence type="ECO:0000313" key="2">
    <source>
        <dbReference type="EMBL" id="WMV45822.1"/>
    </source>
</evidence>
<protein>
    <recommendedName>
        <fullName evidence="1">Tf2-1-like SH3-like domain-containing protein</fullName>
    </recommendedName>
</protein>
<dbReference type="PANTHER" id="PTHR46148">
    <property type="entry name" value="CHROMO DOMAIN-CONTAINING PROTEIN"/>
    <property type="match status" value="1"/>
</dbReference>
<dbReference type="Proteomes" id="UP001234989">
    <property type="component" value="Chromosome 9"/>
</dbReference>
<reference evidence="2" key="1">
    <citation type="submission" date="2023-08" db="EMBL/GenBank/DDBJ databases">
        <title>A de novo genome assembly of Solanum verrucosum Schlechtendal, a Mexican diploid species geographically isolated from the other diploid A-genome species in potato relatives.</title>
        <authorList>
            <person name="Hosaka K."/>
        </authorList>
    </citation>
    <scope>NUCLEOTIDE SEQUENCE</scope>
    <source>
        <tissue evidence="2">Young leaves</tissue>
    </source>
</reference>
<dbReference type="AlphaFoldDB" id="A0AAF0UH00"/>
<dbReference type="PANTHER" id="PTHR46148:SF60">
    <property type="entry name" value="CHROMO DOMAIN-CONTAINING PROTEIN"/>
    <property type="match status" value="1"/>
</dbReference>
<gene>
    <name evidence="2" type="ORF">MTR67_039207</name>
</gene>